<proteinExistence type="predicted"/>
<evidence type="ECO:0000256" key="4">
    <source>
        <dbReference type="SAM" id="SignalP"/>
    </source>
</evidence>
<dbReference type="PANTHER" id="PTHR10083:SF374">
    <property type="entry name" value="BPTI_KUNITZ INHIBITOR DOMAIN-CONTAINING PROTEIN"/>
    <property type="match status" value="1"/>
</dbReference>
<dbReference type="eggNOG" id="KOG4597">
    <property type="taxonomic scope" value="Eukaryota"/>
</dbReference>
<name>B4LV08_DROVI</name>
<protein>
    <recommendedName>
        <fullName evidence="5">BPTI/Kunitz inhibitor domain-containing protein</fullName>
    </recommendedName>
</protein>
<dbReference type="Proteomes" id="UP000008792">
    <property type="component" value="Unassembled WGS sequence"/>
</dbReference>
<keyword evidence="3" id="KW-1015">Disulfide bond</keyword>
<feature type="domain" description="BPTI/Kunitz inhibitor" evidence="5">
    <location>
        <begin position="29"/>
        <end position="79"/>
    </location>
</feature>
<dbReference type="GO" id="GO:0004867">
    <property type="term" value="F:serine-type endopeptidase inhibitor activity"/>
    <property type="evidence" value="ECO:0007669"/>
    <property type="project" value="UniProtKB-KW"/>
</dbReference>
<dbReference type="InterPro" id="IPR050098">
    <property type="entry name" value="TFPI/VKTCI-like"/>
</dbReference>
<keyword evidence="2" id="KW-0722">Serine protease inhibitor</keyword>
<evidence type="ECO:0000259" key="5">
    <source>
        <dbReference type="PROSITE" id="PS50279"/>
    </source>
</evidence>
<dbReference type="FunFam" id="4.10.410.10:FF:000026">
    <property type="entry name" value="Serine protease inhibitor, putative"/>
    <property type="match status" value="1"/>
</dbReference>
<dbReference type="HOGENOM" id="CLU_2063937_0_0_1"/>
<evidence type="ECO:0000256" key="3">
    <source>
        <dbReference type="ARBA" id="ARBA00023157"/>
    </source>
</evidence>
<feature type="chain" id="PRO_5006457449" description="BPTI/Kunitz inhibitor domain-containing protein" evidence="4">
    <location>
        <begin position="19"/>
        <end position="103"/>
    </location>
</feature>
<dbReference type="PROSITE" id="PS00280">
    <property type="entry name" value="BPTI_KUNITZ_1"/>
    <property type="match status" value="1"/>
</dbReference>
<dbReference type="SUPFAM" id="SSF57362">
    <property type="entry name" value="BPTI-like"/>
    <property type="match status" value="1"/>
</dbReference>
<keyword evidence="7" id="KW-1185">Reference proteome</keyword>
<dbReference type="InParanoid" id="B4LV08"/>
<dbReference type="InterPro" id="IPR002223">
    <property type="entry name" value="Kunitz_BPTI"/>
</dbReference>
<dbReference type="InterPro" id="IPR020901">
    <property type="entry name" value="Prtase_inh_Kunz-CS"/>
</dbReference>
<dbReference type="CDD" id="cd00109">
    <property type="entry name" value="Kunitz-type"/>
    <property type="match status" value="1"/>
</dbReference>
<dbReference type="Gene3D" id="4.10.410.10">
    <property type="entry name" value="Pancreatic trypsin inhibitor Kunitz domain"/>
    <property type="match status" value="1"/>
</dbReference>
<reference evidence="6 7" key="1">
    <citation type="journal article" date="2007" name="Nature">
        <title>Evolution of genes and genomes on the Drosophila phylogeny.</title>
        <authorList>
            <consortium name="Drosophila 12 Genomes Consortium"/>
            <person name="Clark A.G."/>
            <person name="Eisen M.B."/>
            <person name="Smith D.R."/>
            <person name="Bergman C.M."/>
            <person name="Oliver B."/>
            <person name="Markow T.A."/>
            <person name="Kaufman T.C."/>
            <person name="Kellis M."/>
            <person name="Gelbart W."/>
            <person name="Iyer V.N."/>
            <person name="Pollard D.A."/>
            <person name="Sackton T.B."/>
            <person name="Larracuente A.M."/>
            <person name="Singh N.D."/>
            <person name="Abad J.P."/>
            <person name="Abt D.N."/>
            <person name="Adryan B."/>
            <person name="Aguade M."/>
            <person name="Akashi H."/>
            <person name="Anderson W.W."/>
            <person name="Aquadro C.F."/>
            <person name="Ardell D.H."/>
            <person name="Arguello R."/>
            <person name="Artieri C.G."/>
            <person name="Barbash D.A."/>
            <person name="Barker D."/>
            <person name="Barsanti P."/>
            <person name="Batterham P."/>
            <person name="Batzoglou S."/>
            <person name="Begun D."/>
            <person name="Bhutkar A."/>
            <person name="Blanco E."/>
            <person name="Bosak S.A."/>
            <person name="Bradley R.K."/>
            <person name="Brand A.D."/>
            <person name="Brent M.R."/>
            <person name="Brooks A.N."/>
            <person name="Brown R.H."/>
            <person name="Butlin R.K."/>
            <person name="Caggese C."/>
            <person name="Calvi B.R."/>
            <person name="Bernardo de Carvalho A."/>
            <person name="Caspi A."/>
            <person name="Castrezana S."/>
            <person name="Celniker S.E."/>
            <person name="Chang J.L."/>
            <person name="Chapple C."/>
            <person name="Chatterji S."/>
            <person name="Chinwalla A."/>
            <person name="Civetta A."/>
            <person name="Clifton S.W."/>
            <person name="Comeron J.M."/>
            <person name="Costello J.C."/>
            <person name="Coyne J.A."/>
            <person name="Daub J."/>
            <person name="David R.G."/>
            <person name="Delcher A.L."/>
            <person name="Delehaunty K."/>
            <person name="Do C.B."/>
            <person name="Ebling H."/>
            <person name="Edwards K."/>
            <person name="Eickbush T."/>
            <person name="Evans J.D."/>
            <person name="Filipski A."/>
            <person name="Findeiss S."/>
            <person name="Freyhult E."/>
            <person name="Fulton L."/>
            <person name="Fulton R."/>
            <person name="Garcia A.C."/>
            <person name="Gardiner A."/>
            <person name="Garfield D.A."/>
            <person name="Garvin B.E."/>
            <person name="Gibson G."/>
            <person name="Gilbert D."/>
            <person name="Gnerre S."/>
            <person name="Godfrey J."/>
            <person name="Good R."/>
            <person name="Gotea V."/>
            <person name="Gravely B."/>
            <person name="Greenberg A.J."/>
            <person name="Griffiths-Jones S."/>
            <person name="Gross S."/>
            <person name="Guigo R."/>
            <person name="Gustafson E.A."/>
            <person name="Haerty W."/>
            <person name="Hahn M.W."/>
            <person name="Halligan D.L."/>
            <person name="Halpern A.L."/>
            <person name="Halter G.M."/>
            <person name="Han M.V."/>
            <person name="Heger A."/>
            <person name="Hillier L."/>
            <person name="Hinrichs A.S."/>
            <person name="Holmes I."/>
            <person name="Hoskins R.A."/>
            <person name="Hubisz M.J."/>
            <person name="Hultmark D."/>
            <person name="Huntley M.A."/>
            <person name="Jaffe D.B."/>
            <person name="Jagadeeshan S."/>
            <person name="Jeck W.R."/>
            <person name="Johnson J."/>
            <person name="Jones C.D."/>
            <person name="Jordan W.C."/>
            <person name="Karpen G.H."/>
            <person name="Kataoka E."/>
            <person name="Keightley P.D."/>
            <person name="Kheradpour P."/>
            <person name="Kirkness E.F."/>
            <person name="Koerich L.B."/>
            <person name="Kristiansen K."/>
            <person name="Kudrna D."/>
            <person name="Kulathinal R.J."/>
            <person name="Kumar S."/>
            <person name="Kwok R."/>
            <person name="Lander E."/>
            <person name="Langley C.H."/>
            <person name="Lapoint R."/>
            <person name="Lazzaro B.P."/>
            <person name="Lee S.J."/>
            <person name="Levesque L."/>
            <person name="Li R."/>
            <person name="Lin C.F."/>
            <person name="Lin M.F."/>
            <person name="Lindblad-Toh K."/>
            <person name="Llopart A."/>
            <person name="Long M."/>
            <person name="Low L."/>
            <person name="Lozovsky E."/>
            <person name="Lu J."/>
            <person name="Luo M."/>
            <person name="Machado C.A."/>
            <person name="Makalowski W."/>
            <person name="Marzo M."/>
            <person name="Matsuda M."/>
            <person name="Matzkin L."/>
            <person name="McAllister B."/>
            <person name="McBride C.S."/>
            <person name="McKernan B."/>
            <person name="McKernan K."/>
            <person name="Mendez-Lago M."/>
            <person name="Minx P."/>
            <person name="Mollenhauer M.U."/>
            <person name="Montooth K."/>
            <person name="Mount S.M."/>
            <person name="Mu X."/>
            <person name="Myers E."/>
            <person name="Negre B."/>
            <person name="Newfeld S."/>
            <person name="Nielsen R."/>
            <person name="Noor M.A."/>
            <person name="O'Grady P."/>
            <person name="Pachter L."/>
            <person name="Papaceit M."/>
            <person name="Parisi M.J."/>
            <person name="Parisi M."/>
            <person name="Parts L."/>
            <person name="Pedersen J.S."/>
            <person name="Pesole G."/>
            <person name="Phillippy A.M."/>
            <person name="Ponting C.P."/>
            <person name="Pop M."/>
            <person name="Porcelli D."/>
            <person name="Powell J.R."/>
            <person name="Prohaska S."/>
            <person name="Pruitt K."/>
            <person name="Puig M."/>
            <person name="Quesneville H."/>
            <person name="Ram K.R."/>
            <person name="Rand D."/>
            <person name="Rasmussen M.D."/>
            <person name="Reed L.K."/>
            <person name="Reenan R."/>
            <person name="Reily A."/>
            <person name="Remington K.A."/>
            <person name="Rieger T.T."/>
            <person name="Ritchie M.G."/>
            <person name="Robin C."/>
            <person name="Rogers Y.H."/>
            <person name="Rohde C."/>
            <person name="Rozas J."/>
            <person name="Rubenfield M.J."/>
            <person name="Ruiz A."/>
            <person name="Russo S."/>
            <person name="Salzberg S.L."/>
            <person name="Sanchez-Gracia A."/>
            <person name="Saranga D.J."/>
            <person name="Sato H."/>
            <person name="Schaeffer S.W."/>
            <person name="Schatz M.C."/>
            <person name="Schlenke T."/>
            <person name="Schwartz R."/>
            <person name="Segarra C."/>
            <person name="Singh R.S."/>
            <person name="Sirot L."/>
            <person name="Sirota M."/>
            <person name="Sisneros N.B."/>
            <person name="Smith C.D."/>
            <person name="Smith T.F."/>
            <person name="Spieth J."/>
            <person name="Stage D.E."/>
            <person name="Stark A."/>
            <person name="Stephan W."/>
            <person name="Strausberg R.L."/>
            <person name="Strempel S."/>
            <person name="Sturgill D."/>
            <person name="Sutton G."/>
            <person name="Sutton G.G."/>
            <person name="Tao W."/>
            <person name="Teichmann S."/>
            <person name="Tobari Y.N."/>
            <person name="Tomimura Y."/>
            <person name="Tsolas J.M."/>
            <person name="Valente V.L."/>
            <person name="Venter E."/>
            <person name="Venter J.C."/>
            <person name="Vicario S."/>
            <person name="Vieira F.G."/>
            <person name="Vilella A.J."/>
            <person name="Villasante A."/>
            <person name="Walenz B."/>
            <person name="Wang J."/>
            <person name="Wasserman M."/>
            <person name="Watts T."/>
            <person name="Wilson D."/>
            <person name="Wilson R.K."/>
            <person name="Wing R.A."/>
            <person name="Wolfner M.F."/>
            <person name="Wong A."/>
            <person name="Wong G.K."/>
            <person name="Wu C.I."/>
            <person name="Wu G."/>
            <person name="Yamamoto D."/>
            <person name="Yang H.P."/>
            <person name="Yang S.P."/>
            <person name="Yorke J.A."/>
            <person name="Yoshida K."/>
            <person name="Zdobnov E."/>
            <person name="Zhang P."/>
            <person name="Zhang Y."/>
            <person name="Zimin A.V."/>
            <person name="Baldwin J."/>
            <person name="Abdouelleil A."/>
            <person name="Abdulkadir J."/>
            <person name="Abebe A."/>
            <person name="Abera B."/>
            <person name="Abreu J."/>
            <person name="Acer S.C."/>
            <person name="Aftuck L."/>
            <person name="Alexander A."/>
            <person name="An P."/>
            <person name="Anderson E."/>
            <person name="Anderson S."/>
            <person name="Arachi H."/>
            <person name="Azer M."/>
            <person name="Bachantsang P."/>
            <person name="Barry A."/>
            <person name="Bayul T."/>
            <person name="Berlin A."/>
            <person name="Bessette D."/>
            <person name="Bloom T."/>
            <person name="Blye J."/>
            <person name="Boguslavskiy L."/>
            <person name="Bonnet C."/>
            <person name="Boukhgalter B."/>
            <person name="Bourzgui I."/>
            <person name="Brown A."/>
            <person name="Cahill P."/>
            <person name="Channer S."/>
            <person name="Cheshatsang Y."/>
            <person name="Chuda L."/>
            <person name="Citroen M."/>
            <person name="Collymore A."/>
            <person name="Cooke P."/>
            <person name="Costello M."/>
            <person name="D'Aco K."/>
            <person name="Daza R."/>
            <person name="De Haan G."/>
            <person name="DeGray S."/>
            <person name="DeMaso C."/>
            <person name="Dhargay N."/>
            <person name="Dooley K."/>
            <person name="Dooley E."/>
            <person name="Doricent M."/>
            <person name="Dorje P."/>
            <person name="Dorjee K."/>
            <person name="Dupes A."/>
            <person name="Elong R."/>
            <person name="Falk J."/>
            <person name="Farina A."/>
            <person name="Faro S."/>
            <person name="Ferguson D."/>
            <person name="Fisher S."/>
            <person name="Foley C.D."/>
            <person name="Franke A."/>
            <person name="Friedrich D."/>
            <person name="Gadbois L."/>
            <person name="Gearin G."/>
            <person name="Gearin C.R."/>
            <person name="Giannoukos G."/>
            <person name="Goode T."/>
            <person name="Graham J."/>
            <person name="Grandbois E."/>
            <person name="Grewal S."/>
            <person name="Gyaltsen K."/>
            <person name="Hafez N."/>
            <person name="Hagos B."/>
            <person name="Hall J."/>
            <person name="Henson C."/>
            <person name="Hollinger A."/>
            <person name="Honan T."/>
            <person name="Huard M.D."/>
            <person name="Hughes L."/>
            <person name="Hurhula B."/>
            <person name="Husby M.E."/>
            <person name="Kamat A."/>
            <person name="Kanga B."/>
            <person name="Kashin S."/>
            <person name="Khazanovich D."/>
            <person name="Kisner P."/>
            <person name="Lance K."/>
            <person name="Lara M."/>
            <person name="Lee W."/>
            <person name="Lennon N."/>
            <person name="Letendre F."/>
            <person name="LeVine R."/>
            <person name="Lipovsky A."/>
            <person name="Liu X."/>
            <person name="Liu J."/>
            <person name="Liu S."/>
            <person name="Lokyitsang T."/>
            <person name="Lokyitsang Y."/>
            <person name="Lubonja R."/>
            <person name="Lui A."/>
            <person name="MacDonald P."/>
            <person name="Magnisalis V."/>
            <person name="Maru K."/>
            <person name="Matthews C."/>
            <person name="McCusker W."/>
            <person name="McDonough S."/>
            <person name="Mehta T."/>
            <person name="Meldrim J."/>
            <person name="Meneus L."/>
            <person name="Mihai O."/>
            <person name="Mihalev A."/>
            <person name="Mihova T."/>
            <person name="Mittelman R."/>
            <person name="Mlenga V."/>
            <person name="Montmayeur A."/>
            <person name="Mulrain L."/>
            <person name="Navidi A."/>
            <person name="Naylor J."/>
            <person name="Negash T."/>
            <person name="Nguyen T."/>
            <person name="Nguyen N."/>
            <person name="Nicol R."/>
            <person name="Norbu C."/>
            <person name="Norbu N."/>
            <person name="Novod N."/>
            <person name="O'Neill B."/>
            <person name="Osman S."/>
            <person name="Markiewicz E."/>
            <person name="Oyono O.L."/>
            <person name="Patti C."/>
            <person name="Phunkhang P."/>
            <person name="Pierre F."/>
            <person name="Priest M."/>
            <person name="Raghuraman S."/>
            <person name="Rege F."/>
            <person name="Reyes R."/>
            <person name="Rise C."/>
            <person name="Rogov P."/>
            <person name="Ross K."/>
            <person name="Ryan E."/>
            <person name="Settipalli S."/>
            <person name="Shea T."/>
            <person name="Sherpa N."/>
            <person name="Shi L."/>
            <person name="Shih D."/>
            <person name="Sparrow T."/>
            <person name="Spaulding J."/>
            <person name="Stalker J."/>
            <person name="Stange-Thomann N."/>
            <person name="Stavropoulos S."/>
            <person name="Stone C."/>
            <person name="Strader C."/>
            <person name="Tesfaye S."/>
            <person name="Thomson T."/>
            <person name="Thoulutsang Y."/>
            <person name="Thoulutsang D."/>
            <person name="Topham K."/>
            <person name="Topping I."/>
            <person name="Tsamla T."/>
            <person name="Vassiliev H."/>
            <person name="Vo A."/>
            <person name="Wangchuk T."/>
            <person name="Wangdi T."/>
            <person name="Weiand M."/>
            <person name="Wilkinson J."/>
            <person name="Wilson A."/>
            <person name="Yadav S."/>
            <person name="Young G."/>
            <person name="Yu Q."/>
            <person name="Zembek L."/>
            <person name="Zhong D."/>
            <person name="Zimmer A."/>
            <person name="Zwirko Z."/>
            <person name="Jaffe D.B."/>
            <person name="Alvarez P."/>
            <person name="Brockman W."/>
            <person name="Butler J."/>
            <person name="Chin C."/>
            <person name="Gnerre S."/>
            <person name="Grabherr M."/>
            <person name="Kleber M."/>
            <person name="Mauceli E."/>
            <person name="MacCallum I."/>
        </authorList>
    </citation>
    <scope>NUCLEOTIDE SEQUENCE [LARGE SCALE GENOMIC DNA]</scope>
    <source>
        <strain evidence="7">Tucson 15010-1051.87</strain>
    </source>
</reference>
<dbReference type="STRING" id="7244.B4LV08"/>
<evidence type="ECO:0000256" key="2">
    <source>
        <dbReference type="ARBA" id="ARBA00022900"/>
    </source>
</evidence>
<dbReference type="PRINTS" id="PR00759">
    <property type="entry name" value="BASICPTASE"/>
</dbReference>
<dbReference type="PROSITE" id="PS50279">
    <property type="entry name" value="BPTI_KUNITZ_2"/>
    <property type="match status" value="1"/>
</dbReference>
<dbReference type="PANTHER" id="PTHR10083">
    <property type="entry name" value="KUNITZ-TYPE PROTEASE INHIBITOR-RELATED"/>
    <property type="match status" value="1"/>
</dbReference>
<dbReference type="InterPro" id="IPR036880">
    <property type="entry name" value="Kunitz_BPTI_sf"/>
</dbReference>
<keyword evidence="4" id="KW-0732">Signal</keyword>
<evidence type="ECO:0000313" key="7">
    <source>
        <dbReference type="Proteomes" id="UP000008792"/>
    </source>
</evidence>
<organism evidence="6 7">
    <name type="scientific">Drosophila virilis</name>
    <name type="common">Fruit fly</name>
    <dbReference type="NCBI Taxonomy" id="7244"/>
    <lineage>
        <taxon>Eukaryota</taxon>
        <taxon>Metazoa</taxon>
        <taxon>Ecdysozoa</taxon>
        <taxon>Arthropoda</taxon>
        <taxon>Hexapoda</taxon>
        <taxon>Insecta</taxon>
        <taxon>Pterygota</taxon>
        <taxon>Neoptera</taxon>
        <taxon>Endopterygota</taxon>
        <taxon>Diptera</taxon>
        <taxon>Brachycera</taxon>
        <taxon>Muscomorpha</taxon>
        <taxon>Ephydroidea</taxon>
        <taxon>Drosophilidae</taxon>
        <taxon>Drosophila</taxon>
    </lineage>
</organism>
<dbReference type="EMBL" id="CH940649">
    <property type="protein sequence ID" value="EDW63257.2"/>
    <property type="molecule type" value="Genomic_DNA"/>
</dbReference>
<dbReference type="KEGG" id="dvi:6627662"/>
<dbReference type="AlphaFoldDB" id="B4LV08"/>
<gene>
    <name evidence="6" type="primary">Dvir\GJ14412</name>
    <name evidence="6" type="ORF">Dvir_GJ14412</name>
</gene>
<evidence type="ECO:0000256" key="1">
    <source>
        <dbReference type="ARBA" id="ARBA00022690"/>
    </source>
</evidence>
<dbReference type="Pfam" id="PF00014">
    <property type="entry name" value="Kunitz_BPTI"/>
    <property type="match status" value="1"/>
</dbReference>
<dbReference type="SMART" id="SM00131">
    <property type="entry name" value="KU"/>
    <property type="match status" value="1"/>
</dbReference>
<dbReference type="GO" id="GO:0005615">
    <property type="term" value="C:extracellular space"/>
    <property type="evidence" value="ECO:0007669"/>
    <property type="project" value="TreeGrafter"/>
</dbReference>
<feature type="signal peptide" evidence="4">
    <location>
        <begin position="1"/>
        <end position="18"/>
    </location>
</feature>
<evidence type="ECO:0000313" key="6">
    <source>
        <dbReference type="EMBL" id="EDW63257.2"/>
    </source>
</evidence>
<keyword evidence="1" id="KW-0646">Protease inhibitor</keyword>
<sequence>MKYVQLFCFLVLITGIIAPYNKVIRSPECLYMADKGPCDENVRVFGYDYLTNRCVHFYYGGCGGNPNRFATRKECMDKCFVENAEGQDLEEDAKFNMYYKDDF</sequence>
<accession>B4LV08</accession>
<dbReference type="OrthoDB" id="4473401at2759"/>